<name>A0A8J2XSX0_9BACT</name>
<feature type="transmembrane region" description="Helical" evidence="1">
    <location>
        <begin position="83"/>
        <end position="102"/>
    </location>
</feature>
<evidence type="ECO:0000313" key="3">
    <source>
        <dbReference type="Proteomes" id="UP000607559"/>
    </source>
</evidence>
<dbReference type="EMBL" id="BMJC01000002">
    <property type="protein sequence ID" value="GGA98504.1"/>
    <property type="molecule type" value="Genomic_DNA"/>
</dbReference>
<dbReference type="Proteomes" id="UP000607559">
    <property type="component" value="Unassembled WGS sequence"/>
</dbReference>
<sequence>MNQRYYSLDVFRGATVAFMILVNNQPGPTYTPLDHAPWHGLTPTDLVFPFFLFAVGNALAFVMPRMEEKGNAYFLQKVFRRTLLIFVINVLLNWFPFVHWSHDHLVGSGWTWINDNGDLTGVRVMGVLARIALAYCGAALIIYYTNRRFVARRADISSNAASGYFLSQPESGVRAKLRGAFFISGCLLIGYWALCLFLGDPADPYSLNGYFGTAIDKTVFGPQHMYHGEGVAFDPEGLASTIPAIVSVILGYFAGTYIRLKGKSYDMLAQLLVAAFILLLAGYCWGALFPINKKIWTSSYVLVAAGWALGTLSLLIYFIEVRRAGTAGPAEGQSLANVTGSWSKFFDVFGKNPLFIFILSGALPRLVRLIHFSDGGKTSNPMAWFYNHCCKPLSLGHEENASVVYALTLLALYWLIGQQLDKRKIYIKV</sequence>
<reference evidence="2" key="2">
    <citation type="submission" date="2020-09" db="EMBL/GenBank/DDBJ databases">
        <authorList>
            <person name="Sun Q."/>
            <person name="Zhou Y."/>
        </authorList>
    </citation>
    <scope>NUCLEOTIDE SEQUENCE</scope>
    <source>
        <strain evidence="2">CGMCC 1.15448</strain>
    </source>
</reference>
<keyword evidence="3" id="KW-1185">Reference proteome</keyword>
<feature type="transmembrane region" description="Helical" evidence="1">
    <location>
        <begin position="402"/>
        <end position="420"/>
    </location>
</feature>
<organism evidence="2 3">
    <name type="scientific">Puia dinghuensis</name>
    <dbReference type="NCBI Taxonomy" id="1792502"/>
    <lineage>
        <taxon>Bacteria</taxon>
        <taxon>Pseudomonadati</taxon>
        <taxon>Bacteroidota</taxon>
        <taxon>Chitinophagia</taxon>
        <taxon>Chitinophagales</taxon>
        <taxon>Chitinophagaceae</taxon>
        <taxon>Puia</taxon>
    </lineage>
</organism>
<gene>
    <name evidence="2" type="ORF">GCM10011511_22260</name>
</gene>
<reference evidence="2" key="1">
    <citation type="journal article" date="2014" name="Int. J. Syst. Evol. Microbiol.">
        <title>Complete genome sequence of Corynebacterium casei LMG S-19264T (=DSM 44701T), isolated from a smear-ripened cheese.</title>
        <authorList>
            <consortium name="US DOE Joint Genome Institute (JGI-PGF)"/>
            <person name="Walter F."/>
            <person name="Albersmeier A."/>
            <person name="Kalinowski J."/>
            <person name="Ruckert C."/>
        </authorList>
    </citation>
    <scope>NUCLEOTIDE SEQUENCE</scope>
    <source>
        <strain evidence="2">CGMCC 1.15448</strain>
    </source>
</reference>
<feature type="transmembrane region" description="Helical" evidence="1">
    <location>
        <begin position="237"/>
        <end position="255"/>
    </location>
</feature>
<dbReference type="RefSeq" id="WP_188931491.1">
    <property type="nucleotide sequence ID" value="NZ_BMJC01000002.1"/>
</dbReference>
<feature type="transmembrane region" description="Helical" evidence="1">
    <location>
        <begin position="46"/>
        <end position="63"/>
    </location>
</feature>
<keyword evidence="1" id="KW-1133">Transmembrane helix</keyword>
<keyword evidence="1" id="KW-0812">Transmembrane</keyword>
<feature type="transmembrane region" description="Helical" evidence="1">
    <location>
        <begin position="122"/>
        <end position="144"/>
    </location>
</feature>
<comment type="caution">
    <text evidence="2">The sequence shown here is derived from an EMBL/GenBank/DDBJ whole genome shotgun (WGS) entry which is preliminary data.</text>
</comment>
<dbReference type="PANTHER" id="PTHR31061:SF24">
    <property type="entry name" value="LD22376P"/>
    <property type="match status" value="1"/>
</dbReference>
<feature type="transmembrane region" description="Helical" evidence="1">
    <location>
        <begin position="267"/>
        <end position="288"/>
    </location>
</feature>
<evidence type="ECO:0000313" key="2">
    <source>
        <dbReference type="EMBL" id="GGA98504.1"/>
    </source>
</evidence>
<evidence type="ECO:0000256" key="1">
    <source>
        <dbReference type="SAM" id="Phobius"/>
    </source>
</evidence>
<proteinExistence type="predicted"/>
<dbReference type="AlphaFoldDB" id="A0A8J2XSX0"/>
<feature type="transmembrane region" description="Helical" evidence="1">
    <location>
        <begin position="354"/>
        <end position="372"/>
    </location>
</feature>
<feature type="transmembrane region" description="Helical" evidence="1">
    <location>
        <begin position="180"/>
        <end position="199"/>
    </location>
</feature>
<accession>A0A8J2XSX0</accession>
<dbReference type="PANTHER" id="PTHR31061">
    <property type="entry name" value="LD22376P"/>
    <property type="match status" value="1"/>
</dbReference>
<protein>
    <submittedName>
        <fullName evidence="2">Membrane protein</fullName>
    </submittedName>
</protein>
<keyword evidence="1" id="KW-0472">Membrane</keyword>
<feature type="transmembrane region" description="Helical" evidence="1">
    <location>
        <begin position="300"/>
        <end position="319"/>
    </location>
</feature>